<gene>
    <name evidence="8 10" type="primary">PCS2</name>
    <name evidence="8" type="synonym">ATPCS2</name>
    <name evidence="8" type="synonym">phytochelatin synthase 2</name>
    <name evidence="7 8" type="ordered locus">At1g03980</name>
    <name evidence="8" type="ORF">F21M11.9</name>
    <name evidence="8" type="ORF">F21M11_9</name>
</gene>
<sequence length="474" mass="54289">MSMASLYRRSLSPPAIDFASFEGKQIFNEALQKGTMEGFFGLISYFQTQSEPAFCGLASLSMVLNSLSIDPGRKWKGIHTSTGEYICWWVFEFFWFLSGPWRWFDESMLECCEPLEIVKDKGISFGKVVCLAHSSGAKVEAFRTNQSTIDDFRKYVVKCSTSDNCHMISTYHRQVLKQTGTGHFSPIGGYNAERDMALILDVARFKYPPHWVPLKLLWDAMDSIDQSTGRRRGFMLISRPHREPGLLYTLSCKDESWISIAKYLKEDVPRLVSSQHVDTIERILYVVFKSLPANFNQFIKWMAEIRRTEDVNQNLSSEEKSRLKLKQELLKQVQETKLFKHVDKFLSSVYEDNLPYVAAKVYCDGDEILSGYESDESCCKETCVKCIKGLGEEKVTVVAYPSGNDVFTALLLALPPQTWSGIKDQSLLQEMKQLISMVSHPTLLQQEVLHLRRQLEMLKRCQENKEDEELSAPA</sequence>
<dbReference type="Pfam" id="PF05023">
    <property type="entry name" value="Phytochelatin"/>
    <property type="match status" value="2"/>
</dbReference>
<dbReference type="TAIR" id="AT1G03980">
    <property type="gene designation" value="PCS2"/>
</dbReference>
<dbReference type="InterPro" id="IPR038765">
    <property type="entry name" value="Papain-like_cys_pep_sf"/>
</dbReference>
<dbReference type="FunFam" id="3.90.70.30:FF:000001">
    <property type="entry name" value="Glutathione gamma-glutamylcysteinyltransferase 1"/>
    <property type="match status" value="1"/>
</dbReference>
<dbReference type="SUPFAM" id="SSF54001">
    <property type="entry name" value="Cysteine proteinases"/>
    <property type="match status" value="1"/>
</dbReference>
<reference evidence="8 9" key="1">
    <citation type="journal article" date="2000" name="Nature">
        <title>Sequence and analysis of chromosome 1 of the plant Arabidopsis thaliana.</title>
        <authorList>
            <person name="Theologis A."/>
            <person name="Ecker J.R."/>
            <person name="Palm C.J."/>
            <person name="Federspiel N.A."/>
            <person name="Kaul S."/>
            <person name="White O."/>
            <person name="Alonso J."/>
            <person name="Altafi H."/>
            <person name="Araujo R."/>
            <person name="Bowman C.L."/>
            <person name="Brooks S.Y."/>
            <person name="Buehler E."/>
            <person name="Chan A."/>
            <person name="Chao Q."/>
            <person name="Chen H."/>
            <person name="Cheuk R.F."/>
            <person name="Chin C.W."/>
            <person name="Chung M.K."/>
            <person name="Conn L."/>
            <person name="Conway A.B."/>
            <person name="Conway A.R."/>
            <person name="Creasy T.H."/>
            <person name="Dewar K."/>
            <person name="Dunn P."/>
            <person name="Etgu P."/>
            <person name="Feldblyum T.V."/>
            <person name="Feng J."/>
            <person name="Fong B."/>
            <person name="Fujii C.Y."/>
            <person name="Gill J.E."/>
            <person name="Goldsmith A.D."/>
            <person name="Haas B."/>
            <person name="Hansen N.F."/>
            <person name="Hughes B."/>
            <person name="Huizar L."/>
            <person name="Hunter J.L."/>
            <person name="Jenkins J."/>
            <person name="Johnson-Hopson C."/>
            <person name="Khan S."/>
            <person name="Khaykin E."/>
            <person name="Kim C.J."/>
            <person name="Koo H.L."/>
            <person name="Kremenetskaia I."/>
            <person name="Kurtz D.B."/>
            <person name="Kwan A."/>
            <person name="Lam B."/>
            <person name="Langin-Hooper S."/>
            <person name="Lee A."/>
            <person name="Lee J.M."/>
            <person name="Lenz C.A."/>
            <person name="Li J.H."/>
            <person name="Li Y."/>
            <person name="Lin X."/>
            <person name="Liu S.X."/>
            <person name="Liu Z.A."/>
            <person name="Luros J.S."/>
            <person name="Maiti R."/>
            <person name="Marziali A."/>
            <person name="Militscher J."/>
            <person name="Miranda M."/>
            <person name="Nguyen M."/>
            <person name="Nierman W.C."/>
            <person name="Osborne B.I."/>
            <person name="Pai G."/>
            <person name="Peterson J."/>
            <person name="Pham P.K."/>
            <person name="Rizzo M."/>
            <person name="Rooney T."/>
            <person name="Rowley D."/>
            <person name="Sakano H."/>
            <person name="Salzberg S.L."/>
            <person name="Schwartz J.R."/>
            <person name="Shinn P."/>
            <person name="Southwick A.M."/>
            <person name="Sun H."/>
            <person name="Tallon L.J."/>
            <person name="Tambunga G."/>
            <person name="Toriumi M.J."/>
            <person name="Town C.D."/>
            <person name="Utterback T."/>
            <person name="Van Aken S."/>
            <person name="Vaysberg M."/>
            <person name="Vysotskaia V.S."/>
            <person name="Walker M."/>
            <person name="Wu D."/>
            <person name="Yu G."/>
            <person name="Fraser C.M."/>
            <person name="Venter J.C."/>
            <person name="Davis R.W."/>
        </authorList>
    </citation>
    <scope>NUCLEOTIDE SEQUENCE [LARGE SCALE GENOMIC DNA]</scope>
    <source>
        <strain evidence="9">cv. Columbia</strain>
    </source>
</reference>
<dbReference type="InterPro" id="IPR038156">
    <property type="entry name" value="PCS_N_sf"/>
</dbReference>
<dbReference type="BRENDA" id="2.3.2.15">
    <property type="organism ID" value="399"/>
</dbReference>
<evidence type="ECO:0000256" key="4">
    <source>
        <dbReference type="ARBA" id="ARBA00022723"/>
    </source>
</evidence>
<keyword evidence="4" id="KW-0479">Metal-binding</keyword>
<evidence type="ECO:0000256" key="2">
    <source>
        <dbReference type="ARBA" id="ARBA00022539"/>
    </source>
</evidence>
<keyword evidence="11 12" id="KW-1267">Proteomics identification</keyword>
<accession>A0A1P8AVN4</accession>
<evidence type="ECO:0000313" key="9">
    <source>
        <dbReference type="Proteomes" id="UP000006548"/>
    </source>
</evidence>
<evidence type="ECO:0000313" key="7">
    <source>
        <dbReference type="Araport" id="AT1G03980"/>
    </source>
</evidence>
<dbReference type="GO" id="GO:0010038">
    <property type="term" value="P:response to metal ion"/>
    <property type="evidence" value="ECO:0007669"/>
    <property type="project" value="InterPro"/>
</dbReference>
<dbReference type="GO" id="GO:0046938">
    <property type="term" value="P:phytochelatin biosynthetic process"/>
    <property type="evidence" value="ECO:0007669"/>
    <property type="project" value="InterPro"/>
</dbReference>
<evidence type="ECO:0007829" key="11">
    <source>
        <dbReference type="PeptideAtlas" id="A0A1P8AVN4"/>
    </source>
</evidence>
<protein>
    <recommendedName>
        <fullName evidence="1">glutathione gamma-glutamylcysteinyltransferase</fullName>
        <ecNumber evidence="1">2.3.2.15</ecNumber>
    </recommendedName>
</protein>
<dbReference type="Araport" id="AT1G03980"/>
<dbReference type="SMR" id="A0A1P8AVN4"/>
<evidence type="ECO:0000256" key="5">
    <source>
        <dbReference type="ARBA" id="ARBA00023315"/>
    </source>
</evidence>
<dbReference type="InterPro" id="IPR007719">
    <property type="entry name" value="PCS_N"/>
</dbReference>
<dbReference type="PROSITE" id="PS51443">
    <property type="entry name" value="PCS"/>
    <property type="match status" value="1"/>
</dbReference>
<evidence type="ECO:0007829" key="12">
    <source>
        <dbReference type="ProteomicsDB" id="A0A1P8AVN4"/>
    </source>
</evidence>
<dbReference type="GO" id="GO:0016756">
    <property type="term" value="F:glutathione gamma-glutamylcysteinyltransferase activity"/>
    <property type="evidence" value="ECO:0007669"/>
    <property type="project" value="UniProtKB-EC"/>
</dbReference>
<dbReference type="PANTHER" id="PTHR33447:SF22">
    <property type="entry name" value="GLUTATHIONE GAMMA-GLUTAMYLCYSTEINYLTRANSFERASE 2"/>
    <property type="match status" value="1"/>
</dbReference>
<dbReference type="EMBL" id="CP002684">
    <property type="protein sequence ID" value="ANM60702.1"/>
    <property type="molecule type" value="Genomic_DNA"/>
</dbReference>
<dbReference type="GeneID" id="839354"/>
<keyword evidence="2" id="KW-0104">Cadmium</keyword>
<evidence type="ECO:0000256" key="1">
    <source>
        <dbReference type="ARBA" id="ARBA00012468"/>
    </source>
</evidence>
<reference evidence="9" key="2">
    <citation type="journal article" date="2017" name="Plant J.">
        <title>Araport11: a complete reannotation of the Arabidopsis thaliana reference genome.</title>
        <authorList>
            <person name="Cheng C.Y."/>
            <person name="Krishnakumar V."/>
            <person name="Chan A.P."/>
            <person name="Thibaud-Nissen F."/>
            <person name="Schobel S."/>
            <person name="Town C.D."/>
        </authorList>
    </citation>
    <scope>GENOME REANNOTATION</scope>
    <source>
        <strain evidence="9">cv. Columbia</strain>
    </source>
</reference>
<proteinExistence type="evidence at protein level"/>
<evidence type="ECO:0000313" key="10">
    <source>
        <dbReference type="TAIR" id="AT1G03980"/>
    </source>
</evidence>
<dbReference type="OrthoDB" id="448954at2759"/>
<evidence type="ECO:0000313" key="8">
    <source>
        <dbReference type="EMBL" id="ANM60702.1"/>
    </source>
</evidence>
<dbReference type="Proteomes" id="UP000006548">
    <property type="component" value="Chromosome 1"/>
</dbReference>
<dbReference type="EC" id="2.3.2.15" evidence="1"/>
<feature type="domain" description="Peptidase C83" evidence="6">
    <location>
        <begin position="1"/>
        <end position="242"/>
    </location>
</feature>
<dbReference type="GO" id="GO:0046872">
    <property type="term" value="F:metal ion binding"/>
    <property type="evidence" value="ECO:0007669"/>
    <property type="project" value="UniProtKB-KW"/>
</dbReference>
<dbReference type="PANTHER" id="PTHR33447">
    <property type="entry name" value="GLUTATHIONE GAMMA-GLUTAMYLCYSTEINYLTRANSFERASE"/>
    <property type="match status" value="1"/>
</dbReference>
<dbReference type="ExpressionAtlas" id="A0A1P8AVN4">
    <property type="expression patterns" value="baseline and differential"/>
</dbReference>
<dbReference type="AlphaFoldDB" id="A0A1P8AVN4"/>
<dbReference type="Pfam" id="PF09328">
    <property type="entry name" value="Phytochelatin_C"/>
    <property type="match status" value="1"/>
</dbReference>
<dbReference type="InterPro" id="IPR040409">
    <property type="entry name" value="PCS-like"/>
</dbReference>
<organism evidence="8 9">
    <name type="scientific">Arabidopsis thaliana</name>
    <name type="common">Mouse-ear cress</name>
    <dbReference type="NCBI Taxonomy" id="3702"/>
    <lineage>
        <taxon>Eukaryota</taxon>
        <taxon>Viridiplantae</taxon>
        <taxon>Streptophyta</taxon>
        <taxon>Embryophyta</taxon>
        <taxon>Tracheophyta</taxon>
        <taxon>Spermatophyta</taxon>
        <taxon>Magnoliopsida</taxon>
        <taxon>eudicotyledons</taxon>
        <taxon>Gunneridae</taxon>
        <taxon>Pentapetalae</taxon>
        <taxon>rosids</taxon>
        <taxon>malvids</taxon>
        <taxon>Brassicales</taxon>
        <taxon>Brassicaceae</taxon>
        <taxon>Camelineae</taxon>
        <taxon>Arabidopsis</taxon>
    </lineage>
</organism>
<keyword evidence="5" id="KW-0012">Acyltransferase</keyword>
<evidence type="ECO:0000256" key="3">
    <source>
        <dbReference type="ARBA" id="ARBA00022679"/>
    </source>
</evidence>
<keyword evidence="3" id="KW-0808">Transferase</keyword>
<dbReference type="InterPro" id="IPR015407">
    <property type="entry name" value="Phytochelatin_synthase_C"/>
</dbReference>
<evidence type="ECO:0000259" key="6">
    <source>
        <dbReference type="PROSITE" id="PS51443"/>
    </source>
</evidence>
<dbReference type="ProteomicsDB" id="209637"/>
<dbReference type="RefSeq" id="NP_001322971.1">
    <property type="nucleotide sequence ID" value="NM_001331454.1"/>
</dbReference>
<keyword evidence="9" id="KW-1185">Reference proteome</keyword>
<dbReference type="Gene3D" id="3.90.70.30">
    <property type="entry name" value="Phytochelatin synthase, N-terminal domain"/>
    <property type="match status" value="1"/>
</dbReference>
<name>A0A1P8AVN4_ARATH</name>